<organism evidence="3 4">
    <name type="scientific">Mycena metata</name>
    <dbReference type="NCBI Taxonomy" id="1033252"/>
    <lineage>
        <taxon>Eukaryota</taxon>
        <taxon>Fungi</taxon>
        <taxon>Dikarya</taxon>
        <taxon>Basidiomycota</taxon>
        <taxon>Agaricomycotina</taxon>
        <taxon>Agaricomycetes</taxon>
        <taxon>Agaricomycetidae</taxon>
        <taxon>Agaricales</taxon>
        <taxon>Marasmiineae</taxon>
        <taxon>Mycenaceae</taxon>
        <taxon>Mycena</taxon>
    </lineage>
</organism>
<dbReference type="PANTHER" id="PTHR33104:SF2">
    <property type="entry name" value="CXC3 LIKE CYSTEINE CLUSTER DOMAIN-CONTAINING PROTEIN"/>
    <property type="match status" value="1"/>
</dbReference>
<feature type="compositionally biased region" description="Polar residues" evidence="1">
    <location>
        <begin position="12"/>
        <end position="23"/>
    </location>
</feature>
<evidence type="ECO:0000256" key="1">
    <source>
        <dbReference type="SAM" id="MobiDB-lite"/>
    </source>
</evidence>
<feature type="region of interest" description="Disordered" evidence="1">
    <location>
        <begin position="1"/>
        <end position="26"/>
    </location>
</feature>
<keyword evidence="4" id="KW-1185">Reference proteome</keyword>
<gene>
    <name evidence="3" type="ORF">B0H16DRAFT_1458854</name>
</gene>
<accession>A0AAD7ND61</accession>
<feature type="region of interest" description="Disordered" evidence="1">
    <location>
        <begin position="1067"/>
        <end position="1120"/>
    </location>
</feature>
<feature type="domain" description="CxC2-like cysteine cluster KDZ transposase-associated" evidence="2">
    <location>
        <begin position="206"/>
        <end position="315"/>
    </location>
</feature>
<dbReference type="InterPro" id="IPR041457">
    <property type="entry name" value="CxC2_KDZ-assoc"/>
</dbReference>
<feature type="region of interest" description="Disordered" evidence="1">
    <location>
        <begin position="916"/>
        <end position="935"/>
    </location>
</feature>
<evidence type="ECO:0000313" key="3">
    <source>
        <dbReference type="EMBL" id="KAJ7754817.1"/>
    </source>
</evidence>
<dbReference type="InterPro" id="IPR040521">
    <property type="entry name" value="KDZ"/>
</dbReference>
<dbReference type="Pfam" id="PF18758">
    <property type="entry name" value="KDZ"/>
    <property type="match status" value="1"/>
</dbReference>
<dbReference type="PANTHER" id="PTHR33104">
    <property type="entry name" value="SI:DKEY-29D5.2"/>
    <property type="match status" value="1"/>
</dbReference>
<feature type="region of interest" description="Disordered" evidence="1">
    <location>
        <begin position="52"/>
        <end position="114"/>
    </location>
</feature>
<feature type="compositionally biased region" description="Acidic residues" evidence="1">
    <location>
        <begin position="1107"/>
        <end position="1120"/>
    </location>
</feature>
<evidence type="ECO:0000259" key="2">
    <source>
        <dbReference type="Pfam" id="PF18803"/>
    </source>
</evidence>
<dbReference type="CDD" id="cd19757">
    <property type="entry name" value="Bbox1"/>
    <property type="match status" value="1"/>
</dbReference>
<name>A0AAD7ND61_9AGAR</name>
<reference evidence="3" key="1">
    <citation type="submission" date="2023-03" db="EMBL/GenBank/DDBJ databases">
        <title>Massive genome expansion in bonnet fungi (Mycena s.s.) driven by repeated elements and novel gene families across ecological guilds.</title>
        <authorList>
            <consortium name="Lawrence Berkeley National Laboratory"/>
            <person name="Harder C.B."/>
            <person name="Miyauchi S."/>
            <person name="Viragh M."/>
            <person name="Kuo A."/>
            <person name="Thoen E."/>
            <person name="Andreopoulos B."/>
            <person name="Lu D."/>
            <person name="Skrede I."/>
            <person name="Drula E."/>
            <person name="Henrissat B."/>
            <person name="Morin E."/>
            <person name="Kohler A."/>
            <person name="Barry K."/>
            <person name="LaButti K."/>
            <person name="Morin E."/>
            <person name="Salamov A."/>
            <person name="Lipzen A."/>
            <person name="Mereny Z."/>
            <person name="Hegedus B."/>
            <person name="Baldrian P."/>
            <person name="Stursova M."/>
            <person name="Weitz H."/>
            <person name="Taylor A."/>
            <person name="Grigoriev I.V."/>
            <person name="Nagy L.G."/>
            <person name="Martin F."/>
            <person name="Kauserud H."/>
        </authorList>
    </citation>
    <scope>NUCLEOTIDE SEQUENCE</scope>
    <source>
        <strain evidence="3">CBHHK182m</strain>
    </source>
</reference>
<sequence length="1120" mass="126791">MSRATKKRKWPDTSNVHTHTHSFSLDDMETDPITTIVNRSSADNRRVYHHELLIPPPSPDKRARLRPQAPSTSSAADTNHADDLDQLPGLYEMGLDDADAPPGPAPGSTLPKVVKPSDPVLHRFRSIRNMYCRNMLRRAGCGNAGAGTDTDLCRLCKREGATSSYRCKNCFGDAMLCAECIVDRHAENPLHRIEFWNGRFFETTSLKSLGLRVQLGHAPRQRCSEPRALHTDFIVLHTNGIHEVAVDACDCENAYLAGPPEEQMLRAGWFPATDDKARTCATFEVLDHFLISTHQAKTTVYDFYSMLEKLTHNAGIKPTSRYHAFLRMCREFAHLLSLIRAGCAHRPEGVEATGPGELCVLCPVCPHPGVNIPDDWENVSEADKFLYILFLALDACFRLKRRLVSSELKDPSLGAGWSYMVDTKPYRKYLLTVTDQKEMSTCSGLAALDYANTKFSRGYSATGVGMGVCARHEFIQPNGVGDLQKGERYANIDWIFACILKHKDPRLRKIISYDIVCQWWVNLKKRLQALPPLVRLVLAMQLIRFVIPKMHIHSHTLACQVEFSLNLVPGSAQTDGEGIERPWAHIGGVGTSTREMGPGSREDTLNSHWSFWNWQKLIGLGERLRTRLDRARSEYATQLEGFAQFSVQQADRVPAWKTMVEAFEADPNKPNPYKNTTPGITEADVLLSLENDEAKRVENGIPSISTVSPSSFVAAGLDLEDQQRRVRVQVELKKAGTTAQQIDIVGLRRKLTVSLKRFRQLQATYTPASIVALAARENVPVDETVENVPLFLPSALSAAQREHEPLRGLAVYEDQLRDAQCSTALVRLRNQLHMKSRLLTYKQIQSRNQGANTRSRTIVARNESKIRLHSEKYQMAWAAKVRLAGGNRAQVGWRLLAKEDIRCMEDPEELRRKELKRRAQEQRRDRREADLRREGELPPLTTEDIAIARGGENVREVSWIWTGTGSTGTDADIEEALRIEWAKAYARTQRWHEEVRLLEEEVRRFPISMEYRATQWEGRARAVRVGEIPENDAEGAIAYALKQATMYRDLAVRFEVSMTEERRGRGKRRRVIHYEDDDNERERRAEEDEVGQDDDEDELADLRGNADDEDFLLGGGEDDD</sequence>
<dbReference type="AlphaFoldDB" id="A0AAD7ND61"/>
<feature type="compositionally biased region" description="Acidic residues" evidence="1">
    <location>
        <begin position="1087"/>
        <end position="1099"/>
    </location>
</feature>
<dbReference type="Pfam" id="PF18803">
    <property type="entry name" value="CxC2"/>
    <property type="match status" value="1"/>
</dbReference>
<protein>
    <recommendedName>
        <fullName evidence="2">CxC2-like cysteine cluster KDZ transposase-associated domain-containing protein</fullName>
    </recommendedName>
</protein>
<dbReference type="EMBL" id="JARKIB010000051">
    <property type="protein sequence ID" value="KAJ7754817.1"/>
    <property type="molecule type" value="Genomic_DNA"/>
</dbReference>
<proteinExistence type="predicted"/>
<comment type="caution">
    <text evidence="3">The sequence shown here is derived from an EMBL/GenBank/DDBJ whole genome shotgun (WGS) entry which is preliminary data.</text>
</comment>
<evidence type="ECO:0000313" key="4">
    <source>
        <dbReference type="Proteomes" id="UP001215598"/>
    </source>
</evidence>
<dbReference type="Proteomes" id="UP001215598">
    <property type="component" value="Unassembled WGS sequence"/>
</dbReference>